<dbReference type="SUPFAM" id="SSF53850">
    <property type="entry name" value="Periplasmic binding protein-like II"/>
    <property type="match status" value="1"/>
</dbReference>
<dbReference type="GO" id="GO:0042597">
    <property type="term" value="C:periplasmic space"/>
    <property type="evidence" value="ECO:0007669"/>
    <property type="project" value="UniProtKB-SubCell"/>
</dbReference>
<evidence type="ECO:0000256" key="3">
    <source>
        <dbReference type="ARBA" id="ARBA00022729"/>
    </source>
</evidence>
<dbReference type="Gene3D" id="3.40.190.10">
    <property type="entry name" value="Periplasmic binding protein-like II"/>
    <property type="match status" value="2"/>
</dbReference>
<evidence type="ECO:0000313" key="4">
    <source>
        <dbReference type="EMBL" id="KKM23376.1"/>
    </source>
</evidence>
<dbReference type="GO" id="GO:0042918">
    <property type="term" value="P:alkanesulfonate transmembrane transport"/>
    <property type="evidence" value="ECO:0007669"/>
    <property type="project" value="TreeGrafter"/>
</dbReference>
<organism evidence="4">
    <name type="scientific">marine sediment metagenome</name>
    <dbReference type="NCBI Taxonomy" id="412755"/>
    <lineage>
        <taxon>unclassified sequences</taxon>
        <taxon>metagenomes</taxon>
        <taxon>ecological metagenomes</taxon>
    </lineage>
</organism>
<comment type="subcellular location">
    <subcellularLocation>
        <location evidence="1">Periplasm</location>
    </subcellularLocation>
</comment>
<gene>
    <name evidence="4" type="ORF">LCGC14_1615840</name>
</gene>
<accession>A0A0F9I6Y3</accession>
<comment type="caution">
    <text evidence="4">The sequence shown here is derived from an EMBL/GenBank/DDBJ whole genome shotgun (WGS) entry which is preliminary data.</text>
</comment>
<comment type="similarity">
    <text evidence="2">Belongs to the bacterial solute-binding protein SsuA/TauA family.</text>
</comment>
<protein>
    <recommendedName>
        <fullName evidence="5">SsuA/THI5-like domain-containing protein</fullName>
    </recommendedName>
</protein>
<dbReference type="PANTHER" id="PTHR30024:SF47">
    <property type="entry name" value="TAURINE-BINDING PERIPLASMIC PROTEIN"/>
    <property type="match status" value="1"/>
</dbReference>
<feature type="non-terminal residue" evidence="4">
    <location>
        <position position="335"/>
    </location>
</feature>
<proteinExistence type="inferred from homology"/>
<name>A0A0F9I6Y3_9ZZZZ</name>
<evidence type="ECO:0008006" key="5">
    <source>
        <dbReference type="Google" id="ProtNLM"/>
    </source>
</evidence>
<evidence type="ECO:0000256" key="1">
    <source>
        <dbReference type="ARBA" id="ARBA00004418"/>
    </source>
</evidence>
<sequence>MMSRKMKVLLVVGGCLLTLIAFVYFRGWDGEEVKRDSIATVQELAKHPIYGKYSFGETDKVIDVGMQPLGLTISLISEAMKRDAILKAALAGQGLEIRFHPFFKGTESNFFLARGDLDVVLAGDMPTLTAASVYGITVGAQNRVGLNSIVAKRPLLIKELEGKRIGYAFGSTAHHNILQALHTEGLREADVRLIQLKVSDLPDALDHGEIDAFAAWEPTPTIALAKFDDFVIIHRGLASTYLYFSNTFADRYPKAVHQIVASQLRTINWLKRQKSNLRMACSWAMQAGKDFTGRDMVLSMEQYASLIERDLLTVENVSIIPRQDLETDGRLFRVP</sequence>
<dbReference type="Pfam" id="PF13379">
    <property type="entry name" value="NMT1_2"/>
    <property type="match status" value="1"/>
</dbReference>
<dbReference type="PANTHER" id="PTHR30024">
    <property type="entry name" value="ALIPHATIC SULFONATES-BINDING PROTEIN-RELATED"/>
    <property type="match status" value="1"/>
</dbReference>
<dbReference type="EMBL" id="LAZR01013137">
    <property type="protein sequence ID" value="KKM23376.1"/>
    <property type="molecule type" value="Genomic_DNA"/>
</dbReference>
<reference evidence="4" key="1">
    <citation type="journal article" date="2015" name="Nature">
        <title>Complex archaea that bridge the gap between prokaryotes and eukaryotes.</title>
        <authorList>
            <person name="Spang A."/>
            <person name="Saw J.H."/>
            <person name="Jorgensen S.L."/>
            <person name="Zaremba-Niedzwiedzka K."/>
            <person name="Martijn J."/>
            <person name="Lind A.E."/>
            <person name="van Eijk R."/>
            <person name="Schleper C."/>
            <person name="Guy L."/>
            <person name="Ettema T.J."/>
        </authorList>
    </citation>
    <scope>NUCLEOTIDE SEQUENCE</scope>
</reference>
<dbReference type="AlphaFoldDB" id="A0A0F9I6Y3"/>
<evidence type="ECO:0000256" key="2">
    <source>
        <dbReference type="ARBA" id="ARBA00010742"/>
    </source>
</evidence>
<keyword evidence="3" id="KW-0732">Signal</keyword>